<comment type="similarity">
    <text evidence="2 9">Belongs to the TRAFAC class OBG-HflX-like GTPase superfamily. OBG GTPase family.</text>
</comment>
<dbReference type="FunFam" id="2.70.210.12:FF:000001">
    <property type="entry name" value="GTPase Obg"/>
    <property type="match status" value="1"/>
</dbReference>
<feature type="binding site" evidence="9">
    <location>
        <begin position="211"/>
        <end position="214"/>
    </location>
    <ligand>
        <name>GTP</name>
        <dbReference type="ChEBI" id="CHEBI:37565"/>
    </ligand>
</feature>
<dbReference type="InterPro" id="IPR036346">
    <property type="entry name" value="GTP-bd_prot_GTP1/OBG_C_sf"/>
</dbReference>
<dbReference type="PROSITE" id="PS51883">
    <property type="entry name" value="OBG"/>
    <property type="match status" value="1"/>
</dbReference>
<dbReference type="AlphaFoldDB" id="A0A938X6R6"/>
<dbReference type="InterPro" id="IPR031167">
    <property type="entry name" value="G_OBG"/>
</dbReference>
<gene>
    <name evidence="13" type="primary">obgE</name>
    <name evidence="9" type="synonym">obg</name>
    <name evidence="13" type="ORF">H6A12_07250</name>
</gene>
<reference evidence="13" key="2">
    <citation type="journal article" date="2021" name="Sci. Rep.">
        <title>The distribution of antibiotic resistance genes in chicken gut microbiota commensals.</title>
        <authorList>
            <person name="Juricova H."/>
            <person name="Matiasovicova J."/>
            <person name="Kubasova T."/>
            <person name="Cejkova D."/>
            <person name="Rychlik I."/>
        </authorList>
    </citation>
    <scope>NUCLEOTIDE SEQUENCE</scope>
    <source>
        <strain evidence="13">An559</strain>
    </source>
</reference>
<keyword evidence="5 9" id="KW-0547">Nucleotide-binding</keyword>
<dbReference type="RefSeq" id="WP_204446406.1">
    <property type="nucleotide sequence ID" value="NZ_JACJKY010000009.1"/>
</dbReference>
<evidence type="ECO:0000256" key="1">
    <source>
        <dbReference type="ARBA" id="ARBA00001946"/>
    </source>
</evidence>
<dbReference type="CDD" id="cd01898">
    <property type="entry name" value="Obg"/>
    <property type="match status" value="1"/>
</dbReference>
<comment type="subunit">
    <text evidence="9">Monomer.</text>
</comment>
<evidence type="ECO:0000256" key="9">
    <source>
        <dbReference type="HAMAP-Rule" id="MF_01454"/>
    </source>
</evidence>
<dbReference type="PIRSF" id="PIRSF002401">
    <property type="entry name" value="GTP_bd_Obg/CgtA"/>
    <property type="match status" value="1"/>
</dbReference>
<dbReference type="Proteomes" id="UP000774750">
    <property type="component" value="Unassembled WGS sequence"/>
</dbReference>
<dbReference type="GO" id="GO:0005525">
    <property type="term" value="F:GTP binding"/>
    <property type="evidence" value="ECO:0007669"/>
    <property type="project" value="UniProtKB-UniRule"/>
</dbReference>
<dbReference type="PROSITE" id="PS00905">
    <property type="entry name" value="GTP1_OBG"/>
    <property type="match status" value="1"/>
</dbReference>
<feature type="binding site" evidence="9">
    <location>
        <begin position="281"/>
        <end position="284"/>
    </location>
    <ligand>
        <name>GTP</name>
        <dbReference type="ChEBI" id="CHEBI:37565"/>
    </ligand>
</feature>
<evidence type="ECO:0000256" key="5">
    <source>
        <dbReference type="ARBA" id="ARBA00022741"/>
    </source>
</evidence>
<dbReference type="Gene3D" id="2.70.210.12">
    <property type="entry name" value="GTP1/OBG domain"/>
    <property type="match status" value="1"/>
</dbReference>
<evidence type="ECO:0000313" key="14">
    <source>
        <dbReference type="Proteomes" id="UP000774750"/>
    </source>
</evidence>
<comment type="subcellular location">
    <subcellularLocation>
        <location evidence="9">Cytoplasm</location>
    </subcellularLocation>
</comment>
<dbReference type="SUPFAM" id="SSF102741">
    <property type="entry name" value="Obg GTP-binding protein C-terminal domain"/>
    <property type="match status" value="1"/>
</dbReference>
<evidence type="ECO:0000256" key="3">
    <source>
        <dbReference type="ARBA" id="ARBA00022490"/>
    </source>
</evidence>
<dbReference type="EC" id="3.6.5.-" evidence="9"/>
<organism evidence="13 14">
    <name type="scientific">Merdimmobilis hominis</name>
    <dbReference type="NCBI Taxonomy" id="2897707"/>
    <lineage>
        <taxon>Bacteria</taxon>
        <taxon>Bacillati</taxon>
        <taxon>Bacillota</taxon>
        <taxon>Clostridia</taxon>
        <taxon>Eubacteriales</taxon>
        <taxon>Oscillospiraceae</taxon>
        <taxon>Merdimmobilis</taxon>
    </lineage>
</organism>
<keyword evidence="4 9" id="KW-0479">Metal-binding</keyword>
<dbReference type="Pfam" id="PF01018">
    <property type="entry name" value="GTP1_OBG"/>
    <property type="match status" value="1"/>
</dbReference>
<feature type="binding site" evidence="9">
    <location>
        <position position="191"/>
    </location>
    <ligand>
        <name>Mg(2+)</name>
        <dbReference type="ChEBI" id="CHEBI:18420"/>
    </ligand>
</feature>
<dbReference type="InterPro" id="IPR006074">
    <property type="entry name" value="GTP1-OBG_CS"/>
</dbReference>
<dbReference type="NCBIfam" id="TIGR03595">
    <property type="entry name" value="Obg_CgtA_exten"/>
    <property type="match status" value="1"/>
</dbReference>
<dbReference type="GO" id="GO:0042254">
    <property type="term" value="P:ribosome biogenesis"/>
    <property type="evidence" value="ECO:0007669"/>
    <property type="project" value="UniProtKB-UniRule"/>
</dbReference>
<dbReference type="InterPro" id="IPR006169">
    <property type="entry name" value="GTP1_OBG_dom"/>
</dbReference>
<feature type="binding site" evidence="9">
    <location>
        <begin position="189"/>
        <end position="193"/>
    </location>
    <ligand>
        <name>GTP</name>
        <dbReference type="ChEBI" id="CHEBI:37565"/>
    </ligand>
</feature>
<feature type="domain" description="Obg" evidence="12">
    <location>
        <begin position="1"/>
        <end position="157"/>
    </location>
</feature>
<evidence type="ECO:0000256" key="2">
    <source>
        <dbReference type="ARBA" id="ARBA00007699"/>
    </source>
</evidence>
<proteinExistence type="inferred from homology"/>
<dbReference type="InterPro" id="IPR027417">
    <property type="entry name" value="P-loop_NTPase"/>
</dbReference>
<dbReference type="Pfam" id="PF01926">
    <property type="entry name" value="MMR_HSR1"/>
    <property type="match status" value="1"/>
</dbReference>
<evidence type="ECO:0000256" key="4">
    <source>
        <dbReference type="ARBA" id="ARBA00022723"/>
    </source>
</evidence>
<dbReference type="InterPro" id="IPR005225">
    <property type="entry name" value="Small_GTP-bd"/>
</dbReference>
<dbReference type="GO" id="GO:0005737">
    <property type="term" value="C:cytoplasm"/>
    <property type="evidence" value="ECO:0007669"/>
    <property type="project" value="UniProtKB-SubCell"/>
</dbReference>
<dbReference type="Gene3D" id="3.30.300.350">
    <property type="entry name" value="GTP-binding protein OBG, C-terminal domain"/>
    <property type="match status" value="1"/>
</dbReference>
<keyword evidence="7 9" id="KW-0460">Magnesium</keyword>
<keyword evidence="6 9" id="KW-0378">Hydrolase</keyword>
<protein>
    <recommendedName>
        <fullName evidence="9">GTPase Obg</fullName>
        <ecNumber evidence="9">3.6.5.-</ecNumber>
    </recommendedName>
    <alternativeName>
        <fullName evidence="9">GTP-binding protein Obg</fullName>
    </alternativeName>
</protein>
<feature type="binding site" evidence="9">
    <location>
        <begin position="309"/>
        <end position="311"/>
    </location>
    <ligand>
        <name>GTP</name>
        <dbReference type="ChEBI" id="CHEBI:37565"/>
    </ligand>
</feature>
<evidence type="ECO:0000256" key="7">
    <source>
        <dbReference type="ARBA" id="ARBA00022842"/>
    </source>
</evidence>
<keyword evidence="8 9" id="KW-0342">GTP-binding</keyword>
<comment type="cofactor">
    <cofactor evidence="1 9">
        <name>Mg(2+)</name>
        <dbReference type="ChEBI" id="CHEBI:18420"/>
    </cofactor>
</comment>
<evidence type="ECO:0000259" key="11">
    <source>
        <dbReference type="PROSITE" id="PS51881"/>
    </source>
</evidence>
<dbReference type="InterPro" id="IPR015349">
    <property type="entry name" value="OCT_dom"/>
</dbReference>
<accession>A0A938X6R6</accession>
<sequence>MFIDRAKITVRAGNGGNGAVSFRREKYVAAGGPDGGDGGKGGDVIFVVDNNMSTLVDFRYKRKYIAENGQNGGAKRCSGKAGADLLVKVPRGTLVREAETGRILADLSSDEPVVIAKGGKGGAGNWHFATSTRQIPRFAKPGKPGDAFELSLELKLLADVGLVGFPNVGKSTLISVVSAAKPTIANYHFTTLTPVLGVVQLEAGKNFVMADIPGLIEGAADGVGLGHDFLRHVERCRLIVHVVDVSGIEGRDPKEDFKIINRELANFSEELAGRQQIVAGNKCDMATPEQIASFRTFVEEQGYRFFEISAATNQGTRELIGAVAQTLDTLPPIKQYEAQPLTDEERLQRDTVSRSFTIEVENGVYYVDADFLEPVLMTVNMDDYESLQYFQRTLRQSGIIDALEAKGIEEGDTVDIFGFQFDFVK</sequence>
<dbReference type="InterPro" id="IPR006073">
    <property type="entry name" value="GTP-bd"/>
</dbReference>
<dbReference type="SUPFAM" id="SSF82051">
    <property type="entry name" value="Obg GTP-binding protein N-terminal domain"/>
    <property type="match status" value="1"/>
</dbReference>
<evidence type="ECO:0000259" key="12">
    <source>
        <dbReference type="PROSITE" id="PS51883"/>
    </source>
</evidence>
<keyword evidence="14" id="KW-1185">Reference proteome</keyword>
<dbReference type="PANTHER" id="PTHR11702:SF31">
    <property type="entry name" value="MITOCHONDRIAL RIBOSOME-ASSOCIATED GTPASE 2"/>
    <property type="match status" value="1"/>
</dbReference>
<dbReference type="NCBIfam" id="TIGR02729">
    <property type="entry name" value="Obg_CgtA"/>
    <property type="match status" value="1"/>
</dbReference>
<dbReference type="InterPro" id="IPR014100">
    <property type="entry name" value="GTP-bd_Obg/CgtA"/>
</dbReference>
<dbReference type="PRINTS" id="PR00326">
    <property type="entry name" value="GTP1OBG"/>
</dbReference>
<dbReference type="SUPFAM" id="SSF52540">
    <property type="entry name" value="P-loop containing nucleoside triphosphate hydrolases"/>
    <property type="match status" value="1"/>
</dbReference>
<feature type="domain" description="OCT" evidence="11">
    <location>
        <begin position="343"/>
        <end position="425"/>
    </location>
</feature>
<dbReference type="NCBIfam" id="TIGR00231">
    <property type="entry name" value="small_GTP"/>
    <property type="match status" value="1"/>
</dbReference>
<dbReference type="EMBL" id="JACJKY010000009">
    <property type="protein sequence ID" value="MBM6920945.1"/>
    <property type="molecule type" value="Genomic_DNA"/>
</dbReference>
<dbReference type="PROSITE" id="PS51710">
    <property type="entry name" value="G_OBG"/>
    <property type="match status" value="1"/>
</dbReference>
<dbReference type="PANTHER" id="PTHR11702">
    <property type="entry name" value="DEVELOPMENTALLY REGULATED GTP-BINDING PROTEIN-RELATED"/>
    <property type="match status" value="1"/>
</dbReference>
<evidence type="ECO:0000259" key="10">
    <source>
        <dbReference type="PROSITE" id="PS51710"/>
    </source>
</evidence>
<dbReference type="HAMAP" id="MF_01454">
    <property type="entry name" value="GTPase_Obg"/>
    <property type="match status" value="1"/>
</dbReference>
<name>A0A938X6R6_9FIRM</name>
<dbReference type="InterPro" id="IPR045086">
    <property type="entry name" value="OBG_GTPase"/>
</dbReference>
<comment type="caution">
    <text evidence="13">The sequence shown here is derived from an EMBL/GenBank/DDBJ whole genome shotgun (WGS) entry which is preliminary data.</text>
</comment>
<dbReference type="Gene3D" id="3.40.50.300">
    <property type="entry name" value="P-loop containing nucleotide triphosphate hydrolases"/>
    <property type="match status" value="1"/>
</dbReference>
<feature type="binding site" evidence="9">
    <location>
        <begin position="164"/>
        <end position="171"/>
    </location>
    <ligand>
        <name>GTP</name>
        <dbReference type="ChEBI" id="CHEBI:37565"/>
    </ligand>
</feature>
<comment type="function">
    <text evidence="9">An essential GTPase which binds GTP, GDP and possibly (p)ppGpp with moderate affinity, with high nucleotide exchange rates and a fairly low GTP hydrolysis rate. Plays a role in control of the cell cycle, stress response, ribosome biogenesis and in those bacteria that undergo differentiation, in morphogenesis control.</text>
</comment>
<evidence type="ECO:0000256" key="6">
    <source>
        <dbReference type="ARBA" id="ARBA00022801"/>
    </source>
</evidence>
<dbReference type="GO" id="GO:0003924">
    <property type="term" value="F:GTPase activity"/>
    <property type="evidence" value="ECO:0007669"/>
    <property type="project" value="UniProtKB-UniRule"/>
</dbReference>
<dbReference type="NCBIfam" id="NF008956">
    <property type="entry name" value="PRK12299.1"/>
    <property type="match status" value="1"/>
</dbReference>
<keyword evidence="3 9" id="KW-0963">Cytoplasm</keyword>
<dbReference type="NCBIfam" id="NF008954">
    <property type="entry name" value="PRK12296.1"/>
    <property type="match status" value="1"/>
</dbReference>
<reference evidence="13" key="1">
    <citation type="submission" date="2020-08" db="EMBL/GenBank/DDBJ databases">
        <authorList>
            <person name="Cejkova D."/>
            <person name="Kubasova T."/>
            <person name="Jahodarova E."/>
            <person name="Rychlik I."/>
        </authorList>
    </citation>
    <scope>NUCLEOTIDE SEQUENCE</scope>
    <source>
        <strain evidence="13">An559</strain>
    </source>
</reference>
<evidence type="ECO:0000313" key="13">
    <source>
        <dbReference type="EMBL" id="MBM6920945.1"/>
    </source>
</evidence>
<evidence type="ECO:0000256" key="8">
    <source>
        <dbReference type="ARBA" id="ARBA00023134"/>
    </source>
</evidence>
<dbReference type="InterPro" id="IPR036726">
    <property type="entry name" value="GTP1_OBG_dom_sf"/>
</dbReference>
<dbReference type="GO" id="GO:0000287">
    <property type="term" value="F:magnesium ion binding"/>
    <property type="evidence" value="ECO:0007669"/>
    <property type="project" value="InterPro"/>
</dbReference>
<dbReference type="PROSITE" id="PS51881">
    <property type="entry name" value="OCT"/>
    <property type="match status" value="1"/>
</dbReference>
<feature type="domain" description="OBG-type G" evidence="10">
    <location>
        <begin position="158"/>
        <end position="328"/>
    </location>
</feature>
<feature type="binding site" evidence="9">
    <location>
        <position position="171"/>
    </location>
    <ligand>
        <name>Mg(2+)</name>
        <dbReference type="ChEBI" id="CHEBI:18420"/>
    </ligand>
</feature>
<dbReference type="NCBIfam" id="NF008955">
    <property type="entry name" value="PRK12297.1"/>
    <property type="match status" value="1"/>
</dbReference>
<dbReference type="Pfam" id="PF09269">
    <property type="entry name" value="DUF1967"/>
    <property type="match status" value="1"/>
</dbReference>